<feature type="domain" description="CARD" evidence="2">
    <location>
        <begin position="34"/>
        <end position="148"/>
    </location>
</feature>
<dbReference type="Proteomes" id="UP001642540">
    <property type="component" value="Unassembled WGS sequence"/>
</dbReference>
<name>A0ABP1QKW6_9HEXA</name>
<proteinExistence type="predicted"/>
<keyword evidence="4" id="KW-1185">Reference proteome</keyword>
<reference evidence="3 4" key="1">
    <citation type="submission" date="2024-08" db="EMBL/GenBank/DDBJ databases">
        <authorList>
            <person name="Cucini C."/>
            <person name="Frati F."/>
        </authorList>
    </citation>
    <scope>NUCLEOTIDE SEQUENCE [LARGE SCALE GENOMIC DNA]</scope>
</reference>
<gene>
    <name evidence="3" type="ORF">ODALV1_LOCUS12523</name>
</gene>
<dbReference type="InterPro" id="IPR011029">
    <property type="entry name" value="DEATH-like_dom_sf"/>
</dbReference>
<dbReference type="PROSITE" id="PS50209">
    <property type="entry name" value="CARD"/>
    <property type="match status" value="1"/>
</dbReference>
<feature type="region of interest" description="Disordered" evidence="1">
    <location>
        <begin position="58"/>
        <end position="78"/>
    </location>
</feature>
<dbReference type="Gene3D" id="1.10.533.10">
    <property type="entry name" value="Death Domain, Fas"/>
    <property type="match status" value="1"/>
</dbReference>
<evidence type="ECO:0000259" key="2">
    <source>
        <dbReference type="PROSITE" id="PS50209"/>
    </source>
</evidence>
<dbReference type="EMBL" id="CAXLJM020000038">
    <property type="protein sequence ID" value="CAL8106936.1"/>
    <property type="molecule type" value="Genomic_DNA"/>
</dbReference>
<dbReference type="SUPFAM" id="SSF47986">
    <property type="entry name" value="DEATH domain"/>
    <property type="match status" value="1"/>
</dbReference>
<comment type="caution">
    <text evidence="3">The sequence shown here is derived from an EMBL/GenBank/DDBJ whole genome shotgun (WGS) entry which is preliminary data.</text>
</comment>
<dbReference type="CDD" id="cd01671">
    <property type="entry name" value="CARD"/>
    <property type="match status" value="1"/>
</dbReference>
<evidence type="ECO:0000313" key="3">
    <source>
        <dbReference type="EMBL" id="CAL8106936.1"/>
    </source>
</evidence>
<feature type="region of interest" description="Disordered" evidence="1">
    <location>
        <begin position="453"/>
        <end position="473"/>
    </location>
</feature>
<organism evidence="3 4">
    <name type="scientific">Orchesella dallaii</name>
    <dbReference type="NCBI Taxonomy" id="48710"/>
    <lineage>
        <taxon>Eukaryota</taxon>
        <taxon>Metazoa</taxon>
        <taxon>Ecdysozoa</taxon>
        <taxon>Arthropoda</taxon>
        <taxon>Hexapoda</taxon>
        <taxon>Collembola</taxon>
        <taxon>Entomobryomorpha</taxon>
        <taxon>Entomobryoidea</taxon>
        <taxon>Orchesellidae</taxon>
        <taxon>Orchesellinae</taxon>
        <taxon>Orchesella</taxon>
    </lineage>
</organism>
<dbReference type="InterPro" id="IPR001315">
    <property type="entry name" value="CARD"/>
</dbReference>
<protein>
    <recommendedName>
        <fullName evidence="2">CARD domain-containing protein</fullName>
    </recommendedName>
</protein>
<feature type="compositionally biased region" description="Basic and acidic residues" evidence="1">
    <location>
        <begin position="453"/>
        <end position="467"/>
    </location>
</feature>
<accession>A0ABP1QKW6</accession>
<sequence>MSFPTMEPPPLELVLDEVSRATKSKDPTDALTTKESPLKRAIRENENSIIQSILSLPSSSTSSDTITTTNNGSSTTTSTTIVTEGVTRLLDYLFEDGQLTRVEYDYVDKAQGIQSAQEQAQVLLRILMDKKEDTGVEVFLEFLKSVGPVSDTIRKLFSSNIISGSQQDREEAKETLKRQRNASTIGIGESSALDISNFTSSVGSTSRKWHDFYYGTYQRKQLEQGMYGLEGDGEHEIGKENYLKGVKLSKNKAILSKEMTDFRDFFLSNGCLEIVRNLIFDCNESLTASKWEQVLRNMNGLLSTDVLSIKDLLTQIKCFEQQKVLRVERRMAQDVKRIEREQQKLKNKFWKRVGNIDDIHHHIHLSHANDADVDVDAIDENAKGRWSLGEKDQDTSDSLPDWHQIIYHSLQVWKQRNGPNSTFYSLIGVFQHSHLLQTADILLENKMVVQARESEKDVKSTESDGNNRRASSVSTMTMLEKSDFLRKFYSPNSRKGSSAAASELYTTKDRVCASPVLSLDLL</sequence>
<evidence type="ECO:0000313" key="4">
    <source>
        <dbReference type="Proteomes" id="UP001642540"/>
    </source>
</evidence>
<evidence type="ECO:0000256" key="1">
    <source>
        <dbReference type="SAM" id="MobiDB-lite"/>
    </source>
</evidence>